<dbReference type="RefSeq" id="WP_163916789.1">
    <property type="nucleotide sequence ID" value="NZ_AP022593.1"/>
</dbReference>
<evidence type="ECO:0000313" key="3">
    <source>
        <dbReference type="Proteomes" id="UP000467428"/>
    </source>
</evidence>
<geneLocation type="plasmid" evidence="3">
    <name>pjcm18538 dna</name>
</geneLocation>
<dbReference type="KEGG" id="marz:MARA_04610"/>
<reference evidence="2 3" key="1">
    <citation type="journal article" date="2019" name="Emerg. Microbes Infect.">
        <title>Comprehensive subspecies identification of 175 nontuberculous mycobacteria species based on 7547 genomic profiles.</title>
        <authorList>
            <person name="Matsumoto Y."/>
            <person name="Kinjo T."/>
            <person name="Motooka D."/>
            <person name="Nabeya D."/>
            <person name="Jung N."/>
            <person name="Uechi K."/>
            <person name="Horii T."/>
            <person name="Iida T."/>
            <person name="Fujita J."/>
            <person name="Nakamura S."/>
        </authorList>
    </citation>
    <scope>NUCLEOTIDE SEQUENCE [LARGE SCALE GENOMIC DNA]</scope>
    <source>
        <strain evidence="2 3">JCM 18538</strain>
    </source>
</reference>
<accession>A0A7I7RR46</accession>
<protein>
    <submittedName>
        <fullName evidence="2">Uncharacterized protein</fullName>
    </submittedName>
</protein>
<keyword evidence="3" id="KW-1185">Reference proteome</keyword>
<dbReference type="EMBL" id="AP022593">
    <property type="protein sequence ID" value="BBY46993.1"/>
    <property type="molecule type" value="Genomic_DNA"/>
</dbReference>
<organism evidence="2 3">
    <name type="scientific">Mycolicibacterium arabiense</name>
    <dbReference type="NCBI Taxonomy" id="1286181"/>
    <lineage>
        <taxon>Bacteria</taxon>
        <taxon>Bacillati</taxon>
        <taxon>Actinomycetota</taxon>
        <taxon>Actinomycetes</taxon>
        <taxon>Mycobacteriales</taxon>
        <taxon>Mycobacteriaceae</taxon>
        <taxon>Mycolicibacterium</taxon>
    </lineage>
</organism>
<dbReference type="AlphaFoldDB" id="A0A7I7RR46"/>
<evidence type="ECO:0000256" key="1">
    <source>
        <dbReference type="SAM" id="MobiDB-lite"/>
    </source>
</evidence>
<dbReference type="Proteomes" id="UP000467428">
    <property type="component" value="Chromosome"/>
</dbReference>
<sequence>MADESWTVQIGEVPDPGDTGVPPVPTTVYDGDEAGARAAYAEHTSKAEAENYRYVMLRHLGDVEELWGTPPAVA</sequence>
<evidence type="ECO:0000313" key="2">
    <source>
        <dbReference type="EMBL" id="BBY46993.1"/>
    </source>
</evidence>
<feature type="compositionally biased region" description="Low complexity" evidence="1">
    <location>
        <begin position="13"/>
        <end position="23"/>
    </location>
</feature>
<name>A0A7I7RR46_9MYCO</name>
<proteinExistence type="predicted"/>
<gene>
    <name evidence="2" type="ORF">MARA_04610</name>
</gene>
<feature type="region of interest" description="Disordered" evidence="1">
    <location>
        <begin position="1"/>
        <end position="23"/>
    </location>
</feature>